<organism evidence="10">
    <name type="scientific">uncultured delta proteobacterium</name>
    <dbReference type="NCBI Taxonomy" id="34034"/>
    <lineage>
        <taxon>Bacteria</taxon>
        <taxon>Deltaproteobacteria</taxon>
        <taxon>environmental samples</taxon>
    </lineage>
</organism>
<feature type="transmembrane region" description="Helical" evidence="8">
    <location>
        <begin position="83"/>
        <end position="103"/>
    </location>
</feature>
<sequence length="544" mass="60693">MHAVFSLWRRYPHGFAVALVLAATAARYLFAASGQLDLVQDEAQYWDWSRHLQLSYYSKGPLIAWIIRASTAFWGVTEFGVRFGAVLGSLAAQLLLYGLVGILMQKPRLALISLFILNTTFLFQASGILMTTDNPLLVCWLAALLCLHASVVKPDARWPWIGLALAAAFGILAKYTMLGMAGIALLHALILLRQGLLPEGHMKKLGLAFGAGIVIGFLPIVLWNAANDWASFRHVGRLAGVAPAPGEAPPFLRFDRLPEYLGGQLGLVFPWWLAFMVYGGIVAAGQCLRRAAPDSQREKREAAEAALLCSGFWPIFLFFLVWSLHTRIYANWSAMCYASGVVLAAYGVDRVLEKYRADVDVWKNAAPSTPIPWTRRLLPVWAGLSVFFCLLLYAQEPLSRVLPEAVNPTMRLKGWDDLGRRVGELRNSLPDPDKVFVFSDQYDVTAQLAFYVPGQPAAYCADFGRRLSQYDFWPGPQDKKGWDAIFVRRKPFDEPPEALRSMFLQRGTPEIYRSTHRGAPGREFGILVLRGFTGEWPSMSRGIY</sequence>
<dbReference type="PANTHER" id="PTHR33908">
    <property type="entry name" value="MANNOSYLTRANSFERASE YKCB-RELATED"/>
    <property type="match status" value="1"/>
</dbReference>
<feature type="transmembrane region" description="Helical" evidence="8">
    <location>
        <begin position="328"/>
        <end position="348"/>
    </location>
</feature>
<feature type="transmembrane region" description="Helical" evidence="8">
    <location>
        <begin position="305"/>
        <end position="322"/>
    </location>
</feature>
<evidence type="ECO:0000256" key="5">
    <source>
        <dbReference type="ARBA" id="ARBA00022692"/>
    </source>
</evidence>
<reference evidence="10" key="1">
    <citation type="submission" date="2016-04" db="EMBL/GenBank/DDBJ databases">
        <authorList>
            <person name="Evans L.H."/>
            <person name="Alamgir A."/>
            <person name="Owens N."/>
            <person name="Weber N.D."/>
            <person name="Virtaneva K."/>
            <person name="Barbian K."/>
            <person name="Babar A."/>
            <person name="Rosenke K."/>
        </authorList>
    </citation>
    <scope>NUCLEOTIDE SEQUENCE</scope>
    <source>
        <strain evidence="10">86</strain>
    </source>
</reference>
<protein>
    <submittedName>
        <fullName evidence="10">Glycosyl transferase family 39</fullName>
    </submittedName>
</protein>
<keyword evidence="5 8" id="KW-0812">Transmembrane</keyword>
<dbReference type="AlphaFoldDB" id="A0A212KF15"/>
<evidence type="ECO:0000256" key="7">
    <source>
        <dbReference type="ARBA" id="ARBA00023136"/>
    </source>
</evidence>
<name>A0A212KF15_9DELT</name>
<dbReference type="InterPro" id="IPR050297">
    <property type="entry name" value="LipidA_mod_glycosyltrf_83"/>
</dbReference>
<feature type="domain" description="Glycosyltransferase RgtA/B/C/D-like" evidence="9">
    <location>
        <begin position="59"/>
        <end position="223"/>
    </location>
</feature>
<keyword evidence="2" id="KW-1003">Cell membrane</keyword>
<evidence type="ECO:0000256" key="3">
    <source>
        <dbReference type="ARBA" id="ARBA00022676"/>
    </source>
</evidence>
<dbReference type="GO" id="GO:0009103">
    <property type="term" value="P:lipopolysaccharide biosynthetic process"/>
    <property type="evidence" value="ECO:0007669"/>
    <property type="project" value="UniProtKB-ARBA"/>
</dbReference>
<keyword evidence="4 10" id="KW-0808">Transferase</keyword>
<evidence type="ECO:0000259" key="9">
    <source>
        <dbReference type="Pfam" id="PF13231"/>
    </source>
</evidence>
<gene>
    <name evidence="10" type="ORF">KL86DPRO_60041</name>
</gene>
<evidence type="ECO:0000256" key="4">
    <source>
        <dbReference type="ARBA" id="ARBA00022679"/>
    </source>
</evidence>
<dbReference type="PANTHER" id="PTHR33908:SF11">
    <property type="entry name" value="MEMBRANE PROTEIN"/>
    <property type="match status" value="1"/>
</dbReference>
<feature type="transmembrane region" description="Helical" evidence="8">
    <location>
        <begin position="377"/>
        <end position="394"/>
    </location>
</feature>
<evidence type="ECO:0000256" key="2">
    <source>
        <dbReference type="ARBA" id="ARBA00022475"/>
    </source>
</evidence>
<feature type="transmembrane region" description="Helical" evidence="8">
    <location>
        <begin position="160"/>
        <end position="193"/>
    </location>
</feature>
<dbReference type="GO" id="GO:0005886">
    <property type="term" value="C:plasma membrane"/>
    <property type="evidence" value="ECO:0007669"/>
    <property type="project" value="UniProtKB-SubCell"/>
</dbReference>
<evidence type="ECO:0000256" key="1">
    <source>
        <dbReference type="ARBA" id="ARBA00004651"/>
    </source>
</evidence>
<accession>A0A212KF15</accession>
<keyword evidence="3" id="KW-0328">Glycosyltransferase</keyword>
<proteinExistence type="predicted"/>
<dbReference type="InterPro" id="IPR038731">
    <property type="entry name" value="RgtA/B/C-like"/>
</dbReference>
<comment type="subcellular location">
    <subcellularLocation>
        <location evidence="1">Cell membrane</location>
        <topology evidence="1">Multi-pass membrane protein</topology>
    </subcellularLocation>
</comment>
<keyword evidence="7 8" id="KW-0472">Membrane</keyword>
<evidence type="ECO:0000256" key="6">
    <source>
        <dbReference type="ARBA" id="ARBA00022989"/>
    </source>
</evidence>
<dbReference type="EMBL" id="FLUQ01000006">
    <property type="protein sequence ID" value="SBW10125.1"/>
    <property type="molecule type" value="Genomic_DNA"/>
</dbReference>
<dbReference type="Pfam" id="PF13231">
    <property type="entry name" value="PMT_2"/>
    <property type="match status" value="1"/>
</dbReference>
<feature type="transmembrane region" description="Helical" evidence="8">
    <location>
        <begin position="205"/>
        <end position="226"/>
    </location>
</feature>
<dbReference type="GO" id="GO:0016763">
    <property type="term" value="F:pentosyltransferase activity"/>
    <property type="evidence" value="ECO:0007669"/>
    <property type="project" value="TreeGrafter"/>
</dbReference>
<keyword evidence="6 8" id="KW-1133">Transmembrane helix</keyword>
<evidence type="ECO:0000313" key="10">
    <source>
        <dbReference type="EMBL" id="SBW10125.1"/>
    </source>
</evidence>
<evidence type="ECO:0000256" key="8">
    <source>
        <dbReference type="SAM" id="Phobius"/>
    </source>
</evidence>
<feature type="transmembrane region" description="Helical" evidence="8">
    <location>
        <begin position="109"/>
        <end position="129"/>
    </location>
</feature>
<feature type="transmembrane region" description="Helical" evidence="8">
    <location>
        <begin position="261"/>
        <end position="284"/>
    </location>
</feature>